<dbReference type="InterPro" id="IPR052162">
    <property type="entry name" value="Sensor_kinase/Photoreceptor"/>
</dbReference>
<dbReference type="PANTHER" id="PTHR43304:SF1">
    <property type="entry name" value="PAC DOMAIN-CONTAINING PROTEIN"/>
    <property type="match status" value="1"/>
</dbReference>
<organism evidence="17 18">
    <name type="scientific">Plantimonas leprariae</name>
    <dbReference type="NCBI Taxonomy" id="2615207"/>
    <lineage>
        <taxon>Bacteria</taxon>
        <taxon>Pseudomonadati</taxon>
        <taxon>Pseudomonadota</taxon>
        <taxon>Alphaproteobacteria</taxon>
        <taxon>Hyphomicrobiales</taxon>
        <taxon>Aurantimonadaceae</taxon>
        <taxon>Plantimonas</taxon>
    </lineage>
</organism>
<sequence>MAELIRTFDWSRTPLGPIESWMERCRNITDMVLASGFPTIVLVGRDLIQIYNDGFRELMGNKHPAGLGQATKECWPEVWHLNAPIYQRVFAGETVTLEDASRPVNRDGATKDAWFTLSYSPVRGGDGTVADILVTVIETTDRVRAQNALRDSEERFRAFVTASSDAVYRMSPDWTEMRQLDGQGFLMDTTEPSRAWMDRYIHPDDRPVVQDAIARAVRGKTMFELKHQVRQADGSLGWTLSRAVPILDEAGEIAEWLGAAKDVTEAKQADDLLHESEERFRSFAENSADTLWIFDADRRALEYVSPAFTEIYGEAPDRIMADLSHFVELVHPDDRDEVAGAMPQLLSGDAHQVEYRIVRPSDGAVRWIQDTGFPIRDASGRIARAGGIAQDVTERREAEDTLRVSEAQLQVMVAELHHRTRNLIGVVGTLMRQIIASSSSLADFRDRFTERLEALSRVQSLLAQYGNEKANIGDVVRMELDAFGADLDSERVRIEGEAVPLRKSTVQTLALAIHELATNARKYGALQADDGWLVVRWEAYVAEPGRRRLRLDWTESGIDPAVEETEGPLHKGGYGRKLIEEALP</sequence>
<feature type="domain" description="PAC" evidence="16">
    <location>
        <begin position="97"/>
        <end position="151"/>
    </location>
</feature>
<proteinExistence type="predicted"/>
<feature type="domain" description="PAC" evidence="16">
    <location>
        <begin position="351"/>
        <end position="404"/>
    </location>
</feature>
<reference evidence="17 18" key="1">
    <citation type="submission" date="2019-09" db="EMBL/GenBank/DDBJ databases">
        <title>YIM 132180 draft genome.</title>
        <authorList>
            <person name="Zhang K."/>
        </authorList>
    </citation>
    <scope>NUCLEOTIDE SEQUENCE [LARGE SCALE GENOMIC DNA]</scope>
    <source>
        <strain evidence="17 18">YIM 132180</strain>
    </source>
</reference>
<keyword evidence="14" id="KW-0675">Receptor</keyword>
<evidence type="ECO:0000256" key="10">
    <source>
        <dbReference type="ARBA" id="ARBA00022741"/>
    </source>
</evidence>
<evidence type="ECO:0000256" key="11">
    <source>
        <dbReference type="ARBA" id="ARBA00022777"/>
    </source>
</evidence>
<evidence type="ECO:0000256" key="12">
    <source>
        <dbReference type="ARBA" id="ARBA00022840"/>
    </source>
</evidence>
<keyword evidence="8" id="KW-0288">FMN</keyword>
<dbReference type="PANTHER" id="PTHR43304">
    <property type="entry name" value="PHYTOCHROME-LIKE PROTEIN CPH1"/>
    <property type="match status" value="1"/>
</dbReference>
<dbReference type="InterPro" id="IPR036890">
    <property type="entry name" value="HATPase_C_sf"/>
</dbReference>
<keyword evidence="4" id="KW-0600">Photoreceptor protein</keyword>
<dbReference type="GO" id="GO:0004673">
    <property type="term" value="F:protein histidine kinase activity"/>
    <property type="evidence" value="ECO:0007669"/>
    <property type="project" value="UniProtKB-EC"/>
</dbReference>
<dbReference type="Pfam" id="PF08448">
    <property type="entry name" value="PAS_4"/>
    <property type="match status" value="1"/>
</dbReference>
<keyword evidence="7" id="KW-0285">Flavoprotein</keyword>
<keyword evidence="18" id="KW-1185">Reference proteome</keyword>
<evidence type="ECO:0000256" key="8">
    <source>
        <dbReference type="ARBA" id="ARBA00022643"/>
    </source>
</evidence>
<accession>A0A7V7TX52</accession>
<evidence type="ECO:0000256" key="13">
    <source>
        <dbReference type="ARBA" id="ARBA00022991"/>
    </source>
</evidence>
<name>A0A7V7TX52_9HYPH</name>
<evidence type="ECO:0000256" key="2">
    <source>
        <dbReference type="ARBA" id="ARBA00012438"/>
    </source>
</evidence>
<keyword evidence="10" id="KW-0547">Nucleotide-binding</keyword>
<evidence type="ECO:0000313" key="17">
    <source>
        <dbReference type="EMBL" id="KAB0680911.1"/>
    </source>
</evidence>
<comment type="caution">
    <text evidence="17">The sequence shown here is derived from an EMBL/GenBank/DDBJ whole genome shotgun (WGS) entry which is preliminary data.</text>
</comment>
<dbReference type="SMART" id="SM00091">
    <property type="entry name" value="PAS"/>
    <property type="match status" value="2"/>
</dbReference>
<dbReference type="Gene3D" id="3.30.565.10">
    <property type="entry name" value="Histidine kinase-like ATPase, C-terminal domain"/>
    <property type="match status" value="1"/>
</dbReference>
<dbReference type="NCBIfam" id="TIGR00229">
    <property type="entry name" value="sensory_box"/>
    <property type="match status" value="2"/>
</dbReference>
<evidence type="ECO:0000256" key="6">
    <source>
        <dbReference type="ARBA" id="ARBA00022606"/>
    </source>
</evidence>
<dbReference type="InterPro" id="IPR011102">
    <property type="entry name" value="Sig_transdc_His_kinase_HWE"/>
</dbReference>
<dbReference type="Pfam" id="PF07536">
    <property type="entry name" value="HWE_HK"/>
    <property type="match status" value="1"/>
</dbReference>
<keyword evidence="12" id="KW-0067">ATP-binding</keyword>
<dbReference type="PROSITE" id="PS50113">
    <property type="entry name" value="PAC"/>
    <property type="match status" value="3"/>
</dbReference>
<dbReference type="GO" id="GO:0005524">
    <property type="term" value="F:ATP binding"/>
    <property type="evidence" value="ECO:0007669"/>
    <property type="project" value="UniProtKB-KW"/>
</dbReference>
<gene>
    <name evidence="17" type="ORF">F6X38_07985</name>
</gene>
<dbReference type="InterPro" id="IPR000014">
    <property type="entry name" value="PAS"/>
</dbReference>
<evidence type="ECO:0000313" key="18">
    <source>
        <dbReference type="Proteomes" id="UP000432089"/>
    </source>
</evidence>
<evidence type="ECO:0000256" key="5">
    <source>
        <dbReference type="ARBA" id="ARBA00022553"/>
    </source>
</evidence>
<dbReference type="Gene3D" id="3.30.450.20">
    <property type="entry name" value="PAS domain"/>
    <property type="match status" value="3"/>
</dbReference>
<feature type="domain" description="PAS" evidence="15">
    <location>
        <begin position="276"/>
        <end position="349"/>
    </location>
</feature>
<dbReference type="EMBL" id="VZDO01000004">
    <property type="protein sequence ID" value="KAB0680911.1"/>
    <property type="molecule type" value="Genomic_DNA"/>
</dbReference>
<dbReference type="SMART" id="SM00086">
    <property type="entry name" value="PAC"/>
    <property type="match status" value="2"/>
</dbReference>
<evidence type="ECO:0000256" key="14">
    <source>
        <dbReference type="ARBA" id="ARBA00023170"/>
    </source>
</evidence>
<dbReference type="Pfam" id="PF08447">
    <property type="entry name" value="PAS_3"/>
    <property type="match status" value="2"/>
</dbReference>
<evidence type="ECO:0000256" key="9">
    <source>
        <dbReference type="ARBA" id="ARBA00022679"/>
    </source>
</evidence>
<dbReference type="GO" id="GO:0009881">
    <property type="term" value="F:photoreceptor activity"/>
    <property type="evidence" value="ECO:0007669"/>
    <property type="project" value="UniProtKB-KW"/>
</dbReference>
<dbReference type="SUPFAM" id="SSF55785">
    <property type="entry name" value="PYP-like sensor domain (PAS domain)"/>
    <property type="match status" value="3"/>
</dbReference>
<dbReference type="Proteomes" id="UP000432089">
    <property type="component" value="Unassembled WGS sequence"/>
</dbReference>
<keyword evidence="6" id="KW-0716">Sensory transduction</keyword>
<dbReference type="AlphaFoldDB" id="A0A7V7TX52"/>
<dbReference type="SMART" id="SM00911">
    <property type="entry name" value="HWE_HK"/>
    <property type="match status" value="1"/>
</dbReference>
<dbReference type="CDD" id="cd00130">
    <property type="entry name" value="PAS"/>
    <property type="match status" value="2"/>
</dbReference>
<keyword evidence="5" id="KW-0597">Phosphoprotein</keyword>
<evidence type="ECO:0000256" key="1">
    <source>
        <dbReference type="ARBA" id="ARBA00000085"/>
    </source>
</evidence>
<keyword evidence="9" id="KW-0808">Transferase</keyword>
<dbReference type="EC" id="2.7.13.3" evidence="2"/>
<dbReference type="PROSITE" id="PS50112">
    <property type="entry name" value="PAS"/>
    <property type="match status" value="1"/>
</dbReference>
<protein>
    <recommendedName>
        <fullName evidence="3">Blue-light-activated histidine kinase</fullName>
        <ecNumber evidence="2">2.7.13.3</ecNumber>
    </recommendedName>
</protein>
<dbReference type="InterPro" id="IPR013656">
    <property type="entry name" value="PAS_4"/>
</dbReference>
<evidence type="ECO:0000256" key="3">
    <source>
        <dbReference type="ARBA" id="ARBA00021740"/>
    </source>
</evidence>
<keyword evidence="11" id="KW-0418">Kinase</keyword>
<dbReference type="RefSeq" id="WP_150969082.1">
    <property type="nucleotide sequence ID" value="NZ_VZDO01000004.1"/>
</dbReference>
<feature type="domain" description="PAC" evidence="16">
    <location>
        <begin position="223"/>
        <end position="275"/>
    </location>
</feature>
<dbReference type="InterPro" id="IPR001610">
    <property type="entry name" value="PAC"/>
</dbReference>
<evidence type="ECO:0000256" key="4">
    <source>
        <dbReference type="ARBA" id="ARBA00022543"/>
    </source>
</evidence>
<evidence type="ECO:0000259" key="16">
    <source>
        <dbReference type="PROSITE" id="PS50113"/>
    </source>
</evidence>
<evidence type="ECO:0000259" key="15">
    <source>
        <dbReference type="PROSITE" id="PS50112"/>
    </source>
</evidence>
<evidence type="ECO:0000256" key="7">
    <source>
        <dbReference type="ARBA" id="ARBA00022630"/>
    </source>
</evidence>
<dbReference type="InterPro" id="IPR000700">
    <property type="entry name" value="PAS-assoc_C"/>
</dbReference>
<comment type="catalytic activity">
    <reaction evidence="1">
        <text>ATP + protein L-histidine = ADP + protein N-phospho-L-histidine.</text>
        <dbReference type="EC" id="2.7.13.3"/>
    </reaction>
</comment>
<dbReference type="InterPro" id="IPR013655">
    <property type="entry name" value="PAS_fold_3"/>
</dbReference>
<dbReference type="InterPro" id="IPR035965">
    <property type="entry name" value="PAS-like_dom_sf"/>
</dbReference>
<keyword evidence="13" id="KW-0157">Chromophore</keyword>